<dbReference type="Pfam" id="PF15964">
    <property type="entry name" value="CCCAP"/>
    <property type="match status" value="2"/>
</dbReference>
<dbReference type="InterPro" id="IPR031887">
    <property type="entry name" value="SDCCAG8"/>
</dbReference>
<feature type="compositionally biased region" description="Polar residues" evidence="2">
    <location>
        <begin position="1"/>
        <end position="11"/>
    </location>
</feature>
<dbReference type="GO" id="GO:0001764">
    <property type="term" value="P:neuron migration"/>
    <property type="evidence" value="ECO:0007669"/>
    <property type="project" value="TreeGrafter"/>
</dbReference>
<feature type="compositionally biased region" description="Basic and acidic residues" evidence="2">
    <location>
        <begin position="802"/>
        <end position="813"/>
    </location>
</feature>
<dbReference type="AlphaFoldDB" id="A0A226DCW4"/>
<sequence>MFKSSSAMAQQPQPPIKPTRFRFPFKQKTPLLPPPTSSSGSPSRISSSAGSPPNSGSGIFNLGRKLGFKPTTPTLRKSVSFSSGRSSPSKDNNMDWKKKISADHTDVAYREAVGRLRAILSPRPTIKSVTGSPIKDLTSPSKPSHPSPIFTPEKKEGTISSSLRSMFTKDANANNQVNLNNQQQTSVVPPGFVGSLPNRTLPYPHGYAPFYASDPANLQREDDLFGFIEKQSEYIAQLEKETKYSRNELATMLDKVKDVIAENEELHQKQKTDLLTNMIQHLNEKTDGYGSALAEMKQSKIKSNGGSSNVIIESKITELEAQLSQARRNLRLAQEEILDMRKGNIGGTSGSSTMNGNKEVSPAGLSNNLYANCDLHRTEIDTLVREKSDLLDTMQKMKQMVGDLRDRESDAAKKVKNSLEIVEQMQVEKAQSDMETRRLKEELDRHQQRIRDMIQDHSRRLHDEKLQVEKKYKQELDQLNNEMNIELDCLTKARLDLERQKRLETDLRRELQQKMCTIEDIRQEMQIKISHMQAELGNSITQKSTIEQELINIRLNAEKADRDSRQDAARLQAEINGLRKRLEQSDMELVKSQELIMKLNETISHLQRENSLAKIRLESHIAENPELADADVVTIIQNMEDKHNRDMQDLEQLIQQQNGLLDKLRGECKTLTDKLEETGRQYKDELMSGLQSCVTSIQSSLPLRQSDDKENNKIPTNGEGELSDAQRFAVEQLGSLLQEMMEWVDETTSTEITTDQIGKEEYEGDEKPVPDEKEEKDLPEKDTDEKDADEKEEKQGDDEKDVTDKETEEKISSEEADIDSDVVKRTSPEEFKSKIEQIFQLLTKQSGLLRENQNLQNEMAALKSRLSDHNNSSGASNRSVM</sequence>
<proteinExistence type="predicted"/>
<name>A0A226DCW4_FOLCA</name>
<dbReference type="OrthoDB" id="10252347at2759"/>
<feature type="region of interest" description="Disordered" evidence="2">
    <location>
        <begin position="700"/>
        <end position="724"/>
    </location>
</feature>
<feature type="compositionally biased region" description="Low complexity" evidence="2">
    <location>
        <begin position="37"/>
        <end position="58"/>
    </location>
</feature>
<feature type="coiled-coil region" evidence="1">
    <location>
        <begin position="568"/>
        <end position="681"/>
    </location>
</feature>
<feature type="region of interest" description="Disordered" evidence="2">
    <location>
        <begin position="130"/>
        <end position="155"/>
    </location>
</feature>
<dbReference type="GO" id="GO:0035148">
    <property type="term" value="P:tube formation"/>
    <property type="evidence" value="ECO:0007669"/>
    <property type="project" value="TreeGrafter"/>
</dbReference>
<dbReference type="Proteomes" id="UP000198287">
    <property type="component" value="Unassembled WGS sequence"/>
</dbReference>
<feature type="region of interest" description="Disordered" evidence="2">
    <location>
        <begin position="748"/>
        <end position="825"/>
    </location>
</feature>
<evidence type="ECO:0000313" key="4">
    <source>
        <dbReference type="Proteomes" id="UP000198287"/>
    </source>
</evidence>
<keyword evidence="1" id="KW-0175">Coiled coil</keyword>
<keyword evidence="4" id="KW-1185">Reference proteome</keyword>
<feature type="compositionally biased region" description="Polar residues" evidence="2">
    <location>
        <begin position="869"/>
        <end position="881"/>
    </location>
</feature>
<organism evidence="3 4">
    <name type="scientific">Folsomia candida</name>
    <name type="common">Springtail</name>
    <dbReference type="NCBI Taxonomy" id="158441"/>
    <lineage>
        <taxon>Eukaryota</taxon>
        <taxon>Metazoa</taxon>
        <taxon>Ecdysozoa</taxon>
        <taxon>Arthropoda</taxon>
        <taxon>Hexapoda</taxon>
        <taxon>Collembola</taxon>
        <taxon>Entomobryomorpha</taxon>
        <taxon>Isotomoidea</taxon>
        <taxon>Isotomidae</taxon>
        <taxon>Proisotominae</taxon>
        <taxon>Folsomia</taxon>
    </lineage>
</organism>
<dbReference type="EMBL" id="LNIX01000025">
    <property type="protein sequence ID" value="OXA42778.1"/>
    <property type="molecule type" value="Genomic_DNA"/>
</dbReference>
<dbReference type="OMA" id="CITRECE"/>
<feature type="coiled-coil region" evidence="1">
    <location>
        <begin position="309"/>
        <end position="343"/>
    </location>
</feature>
<dbReference type="GO" id="GO:0007098">
    <property type="term" value="P:centrosome cycle"/>
    <property type="evidence" value="ECO:0007669"/>
    <property type="project" value="InterPro"/>
</dbReference>
<dbReference type="GO" id="GO:0005814">
    <property type="term" value="C:centriole"/>
    <property type="evidence" value="ECO:0007669"/>
    <property type="project" value="TreeGrafter"/>
</dbReference>
<reference evidence="3 4" key="1">
    <citation type="submission" date="2015-12" db="EMBL/GenBank/DDBJ databases">
        <title>The genome of Folsomia candida.</title>
        <authorList>
            <person name="Faddeeva A."/>
            <person name="Derks M.F."/>
            <person name="Anvar Y."/>
            <person name="Smit S."/>
            <person name="Van Straalen N."/>
            <person name="Roelofs D."/>
        </authorList>
    </citation>
    <scope>NUCLEOTIDE SEQUENCE [LARGE SCALE GENOMIC DNA]</scope>
    <source>
        <strain evidence="3 4">VU population</strain>
        <tissue evidence="3">Whole body</tissue>
    </source>
</reference>
<dbReference type="STRING" id="158441.A0A226DCW4"/>
<protein>
    <submittedName>
        <fullName evidence="3">Serologically defined colon cancer antigen 8</fullName>
    </submittedName>
</protein>
<evidence type="ECO:0000313" key="3">
    <source>
        <dbReference type="EMBL" id="OXA42778.1"/>
    </source>
</evidence>
<accession>A0A226DCW4</accession>
<dbReference type="PANTHER" id="PTHR34343">
    <property type="entry name" value="SEROLOGICALLY DEFINED COLON CANCER ANTIGEN 8"/>
    <property type="match status" value="1"/>
</dbReference>
<feature type="region of interest" description="Disordered" evidence="2">
    <location>
        <begin position="860"/>
        <end position="881"/>
    </location>
</feature>
<dbReference type="GO" id="GO:0030010">
    <property type="term" value="P:establishment of cell polarity"/>
    <property type="evidence" value="ECO:0007669"/>
    <property type="project" value="TreeGrafter"/>
</dbReference>
<feature type="compositionally biased region" description="Basic and acidic residues" evidence="2">
    <location>
        <begin position="757"/>
        <end position="794"/>
    </location>
</feature>
<feature type="compositionally biased region" description="Low complexity" evidence="2">
    <location>
        <begin position="78"/>
        <end position="89"/>
    </location>
</feature>
<dbReference type="PANTHER" id="PTHR34343:SF1">
    <property type="entry name" value="SEROLOGICALLY DEFINED COLON CANCER ANTIGEN 8"/>
    <property type="match status" value="1"/>
</dbReference>
<gene>
    <name evidence="3" type="ORF">Fcan01_22490</name>
</gene>
<dbReference type="GO" id="GO:0005813">
    <property type="term" value="C:centrosome"/>
    <property type="evidence" value="ECO:0007669"/>
    <property type="project" value="InterPro"/>
</dbReference>
<evidence type="ECO:0000256" key="1">
    <source>
        <dbReference type="SAM" id="Coils"/>
    </source>
</evidence>
<evidence type="ECO:0000256" key="2">
    <source>
        <dbReference type="SAM" id="MobiDB-lite"/>
    </source>
</evidence>
<comment type="caution">
    <text evidence="3">The sequence shown here is derived from an EMBL/GenBank/DDBJ whole genome shotgun (WGS) entry which is preliminary data.</text>
</comment>
<feature type="coiled-coil region" evidence="1">
    <location>
        <begin position="380"/>
        <end position="524"/>
    </location>
</feature>
<feature type="region of interest" description="Disordered" evidence="2">
    <location>
        <begin position="1"/>
        <end position="96"/>
    </location>
</feature>